<dbReference type="VEuPathDB" id="FungiDB:H310_02802"/>
<dbReference type="PANTHER" id="PTHR12411">
    <property type="entry name" value="CYSTEINE PROTEASE FAMILY C1-RELATED"/>
    <property type="match status" value="1"/>
</dbReference>
<feature type="region of interest" description="Disordered" evidence="3">
    <location>
        <begin position="334"/>
        <end position="383"/>
    </location>
</feature>
<dbReference type="GO" id="GO:0006508">
    <property type="term" value="P:proteolysis"/>
    <property type="evidence" value="ECO:0007669"/>
    <property type="project" value="InterPro"/>
</dbReference>
<dbReference type="SMART" id="SM00645">
    <property type="entry name" value="Pept_C1"/>
    <property type="match status" value="1"/>
</dbReference>
<dbReference type="Proteomes" id="UP000285060">
    <property type="component" value="Unassembled WGS sequence"/>
</dbReference>
<evidence type="ECO:0000313" key="5">
    <source>
        <dbReference type="EMBL" id="RHY30285.1"/>
    </source>
</evidence>
<sequence length="425" mass="45476">MKLVAALAAASAAATKQSVMTLSFDERTQLREELATWRQEFGAKAQSLMPHSAETDALQRFYNNKLAIEEASRNNPDATFDYNHPYALMTPDEFKEHVLGLSFQDGLDAVLTLPSVELNVSSVKAASVDWTSGKCVNPLRDQGICGSCWAFSAVGTAESAHCLSTGELLDLSEQQVVSCSTLNNGCSGGVPWYGLDFMSSEGMCVERDYPYTSGIQGNTGTCMRSCTKKKLSMGATVLVSGESALETALNTQPVSVAVEAGNSVWMNYRSGVISQCPGSQSDHAVIAVGYDGSSYKIRNSWGASWGEGGHIRLQRGRGSKGMCNVAEYVSFPKIGASPTPTKPTSNPTTTTPSPTTKPAPTPPKPTPPKPTPPKPTPKPTPTPKPITCDSCRFCLYPAANQCLESYSKSECDYYSAEYGTVWCGN</sequence>
<evidence type="ECO:0000256" key="1">
    <source>
        <dbReference type="ARBA" id="ARBA00008455"/>
    </source>
</evidence>
<keyword evidence="6" id="KW-1185">Reference proteome</keyword>
<dbReference type="InterPro" id="IPR013128">
    <property type="entry name" value="Peptidase_C1A"/>
</dbReference>
<dbReference type="AlphaFoldDB" id="A0A418AXL7"/>
<reference evidence="5 6" key="1">
    <citation type="submission" date="2018-08" db="EMBL/GenBank/DDBJ databases">
        <title>Aphanomyces genome sequencing and annotation.</title>
        <authorList>
            <person name="Minardi D."/>
            <person name="Oidtmann B."/>
            <person name="Van Der Giezen M."/>
            <person name="Studholme D.J."/>
        </authorList>
    </citation>
    <scope>NUCLEOTIDE SEQUENCE [LARGE SCALE GENOMIC DNA]</scope>
    <source>
        <strain evidence="5 6">NJM0002</strain>
    </source>
</reference>
<dbReference type="InterPro" id="IPR000668">
    <property type="entry name" value="Peptidase_C1A_C"/>
</dbReference>
<evidence type="ECO:0000313" key="6">
    <source>
        <dbReference type="Proteomes" id="UP000285060"/>
    </source>
</evidence>
<organism evidence="5 6">
    <name type="scientific">Aphanomyces invadans</name>
    <dbReference type="NCBI Taxonomy" id="157072"/>
    <lineage>
        <taxon>Eukaryota</taxon>
        <taxon>Sar</taxon>
        <taxon>Stramenopiles</taxon>
        <taxon>Oomycota</taxon>
        <taxon>Saprolegniomycetes</taxon>
        <taxon>Saprolegniales</taxon>
        <taxon>Verrucalvaceae</taxon>
        <taxon>Aphanomyces</taxon>
    </lineage>
</organism>
<dbReference type="GO" id="GO:0008234">
    <property type="term" value="F:cysteine-type peptidase activity"/>
    <property type="evidence" value="ECO:0007669"/>
    <property type="project" value="InterPro"/>
</dbReference>
<name>A0A418AXL7_9STRA</name>
<dbReference type="InterPro" id="IPR038765">
    <property type="entry name" value="Papain-like_cys_pep_sf"/>
</dbReference>
<gene>
    <name evidence="5" type="ORF">DYB32_004443</name>
</gene>
<dbReference type="SUPFAM" id="SSF54001">
    <property type="entry name" value="Cysteine proteinases"/>
    <property type="match status" value="1"/>
</dbReference>
<dbReference type="Gene3D" id="3.90.70.10">
    <property type="entry name" value="Cysteine proteinases"/>
    <property type="match status" value="1"/>
</dbReference>
<dbReference type="InterPro" id="IPR000169">
    <property type="entry name" value="Pept_cys_AS"/>
</dbReference>
<evidence type="ECO:0000259" key="4">
    <source>
        <dbReference type="SMART" id="SM00645"/>
    </source>
</evidence>
<dbReference type="CDD" id="cd02248">
    <property type="entry name" value="Peptidase_C1A"/>
    <property type="match status" value="1"/>
</dbReference>
<dbReference type="Pfam" id="PF00112">
    <property type="entry name" value="Peptidase_C1"/>
    <property type="match status" value="1"/>
</dbReference>
<dbReference type="PRINTS" id="PR00705">
    <property type="entry name" value="PAPAIN"/>
</dbReference>
<feature type="compositionally biased region" description="Low complexity" evidence="3">
    <location>
        <begin position="337"/>
        <end position="354"/>
    </location>
</feature>
<dbReference type="PROSITE" id="PS00139">
    <property type="entry name" value="THIOL_PROTEASE_CYS"/>
    <property type="match status" value="1"/>
</dbReference>
<protein>
    <recommendedName>
        <fullName evidence="4">Peptidase C1A papain C-terminal domain-containing protein</fullName>
    </recommendedName>
</protein>
<proteinExistence type="inferred from homology"/>
<comment type="caution">
    <text evidence="5">The sequence shown here is derived from an EMBL/GenBank/DDBJ whole genome shotgun (WGS) entry which is preliminary data.</text>
</comment>
<feature type="compositionally biased region" description="Pro residues" evidence="3">
    <location>
        <begin position="355"/>
        <end position="383"/>
    </location>
</feature>
<keyword evidence="2" id="KW-0865">Zymogen</keyword>
<accession>A0A418AXL7</accession>
<dbReference type="InterPro" id="IPR039417">
    <property type="entry name" value="Peptidase_C1A_papain-like"/>
</dbReference>
<evidence type="ECO:0000256" key="3">
    <source>
        <dbReference type="SAM" id="MobiDB-lite"/>
    </source>
</evidence>
<comment type="similarity">
    <text evidence="1">Belongs to the peptidase C1 family.</text>
</comment>
<evidence type="ECO:0000256" key="2">
    <source>
        <dbReference type="ARBA" id="ARBA00023145"/>
    </source>
</evidence>
<dbReference type="EMBL" id="QUSY01000334">
    <property type="protein sequence ID" value="RHY30285.1"/>
    <property type="molecule type" value="Genomic_DNA"/>
</dbReference>
<feature type="domain" description="Peptidase C1A papain C-terminal" evidence="4">
    <location>
        <begin position="124"/>
        <end position="333"/>
    </location>
</feature>